<accession>S9PBF9</accession>
<comment type="caution">
    <text evidence="1">The sequence shown here is derived from an EMBL/GenBank/DDBJ whole genome shotgun (WGS) entry which is preliminary data.</text>
</comment>
<proteinExistence type="predicted"/>
<protein>
    <submittedName>
        <fullName evidence="1">Uncharacterized protein</fullName>
    </submittedName>
</protein>
<evidence type="ECO:0000313" key="1">
    <source>
        <dbReference type="EMBL" id="EPX59592.1"/>
    </source>
</evidence>
<reference evidence="1" key="1">
    <citation type="submission" date="2013-05" db="EMBL/GenBank/DDBJ databases">
        <title>Genome assembly of Cystobacter fuscus DSM 2262.</title>
        <authorList>
            <person name="Sharma G."/>
            <person name="Khatri I."/>
            <person name="Kaur C."/>
            <person name="Mayilraj S."/>
            <person name="Subramanian S."/>
        </authorList>
    </citation>
    <scope>NUCLEOTIDE SEQUENCE [LARGE SCALE GENOMIC DNA]</scope>
    <source>
        <strain evidence="1">DSM 2262</strain>
    </source>
</reference>
<keyword evidence="2" id="KW-1185">Reference proteome</keyword>
<organism evidence="1 2">
    <name type="scientific">Cystobacter fuscus (strain ATCC 25194 / DSM 2262 / NBRC 100088 / M29)</name>
    <dbReference type="NCBI Taxonomy" id="1242864"/>
    <lineage>
        <taxon>Bacteria</taxon>
        <taxon>Pseudomonadati</taxon>
        <taxon>Myxococcota</taxon>
        <taxon>Myxococcia</taxon>
        <taxon>Myxococcales</taxon>
        <taxon>Cystobacterineae</taxon>
        <taxon>Archangiaceae</taxon>
        <taxon>Cystobacter</taxon>
    </lineage>
</organism>
<dbReference type="AlphaFoldDB" id="S9PBF9"/>
<gene>
    <name evidence="1" type="ORF">D187_002753</name>
</gene>
<name>S9PBF9_CYSF2</name>
<dbReference type="Proteomes" id="UP000011682">
    <property type="component" value="Unassembled WGS sequence"/>
</dbReference>
<dbReference type="EMBL" id="ANAH02000016">
    <property type="protein sequence ID" value="EPX59592.1"/>
    <property type="molecule type" value="Genomic_DNA"/>
</dbReference>
<evidence type="ECO:0000313" key="2">
    <source>
        <dbReference type="Proteomes" id="UP000011682"/>
    </source>
</evidence>
<sequence length="44" mass="5307">MRKHFSALRNEVSTLEAEFQAAREQRRLDAVRRHEEADRVRRGQ</sequence>